<feature type="binding site" evidence="6">
    <location>
        <begin position="130"/>
        <end position="131"/>
    </location>
    <ligand>
        <name>S-adenosyl-L-methionine</name>
        <dbReference type="ChEBI" id="CHEBI:59789"/>
    </ligand>
</feature>
<dbReference type="OrthoDB" id="9808773at2"/>
<keyword evidence="2 6" id="KW-0698">rRNA processing</keyword>
<evidence type="ECO:0000256" key="1">
    <source>
        <dbReference type="ARBA" id="ARBA00022490"/>
    </source>
</evidence>
<comment type="function">
    <text evidence="6">Specifically methylates the N7 position of a guanine in 16S rRNA.</text>
</comment>
<organism evidence="7">
    <name type="scientific">Lactobacillus delbrueckii subsp. lactis</name>
    <dbReference type="NCBI Taxonomy" id="29397"/>
    <lineage>
        <taxon>Bacteria</taxon>
        <taxon>Bacillati</taxon>
        <taxon>Bacillota</taxon>
        <taxon>Bacilli</taxon>
        <taxon>Lactobacillales</taxon>
        <taxon>Lactobacillaceae</taxon>
        <taxon>Lactobacillus</taxon>
    </lineage>
</organism>
<comment type="similarity">
    <text evidence="6">Belongs to the methyltransferase superfamily. RNA methyltransferase RsmG family.</text>
</comment>
<comment type="caution">
    <text evidence="6">Lacks conserved residue(s) required for the propagation of feature annotation.</text>
</comment>
<keyword evidence="1 6" id="KW-0963">Cytoplasm</keyword>
<feature type="binding site" evidence="6">
    <location>
        <position position="149"/>
    </location>
    <ligand>
        <name>S-adenosyl-L-methionine</name>
        <dbReference type="ChEBI" id="CHEBI:59789"/>
    </ligand>
</feature>
<evidence type="ECO:0000256" key="3">
    <source>
        <dbReference type="ARBA" id="ARBA00022603"/>
    </source>
</evidence>
<dbReference type="EMBL" id="CP031023">
    <property type="protein sequence ID" value="AZA15387.1"/>
    <property type="molecule type" value="Genomic_DNA"/>
</dbReference>
<dbReference type="GO" id="GO:0070043">
    <property type="term" value="F:rRNA (guanine-N7-)-methyltransferase activity"/>
    <property type="evidence" value="ECO:0007669"/>
    <property type="project" value="UniProtKB-UniRule"/>
</dbReference>
<comment type="subcellular location">
    <subcellularLocation>
        <location evidence="6">Cytoplasm</location>
    </subcellularLocation>
</comment>
<dbReference type="HAMAP" id="MF_00074">
    <property type="entry name" value="16SrRNA_methyltr_G"/>
    <property type="match status" value="1"/>
</dbReference>
<dbReference type="InterPro" id="IPR003682">
    <property type="entry name" value="rRNA_ssu_MeTfrase_G"/>
</dbReference>
<evidence type="ECO:0000313" key="7">
    <source>
        <dbReference type="EMBL" id="AZA15387.1"/>
    </source>
</evidence>
<reference evidence="8 9" key="2">
    <citation type="submission" date="2021-12" db="EMBL/GenBank/DDBJ databases">
        <title>Antimicrobial susceptibility of Lactobacillus delbrueckii subsp. lactis obtained from milk products and other habitats.</title>
        <authorList>
            <person name="Shani N."/>
        </authorList>
    </citation>
    <scope>NUCLEOTIDE SEQUENCE [LARGE SCALE GENOMIC DNA]</scope>
    <source>
        <strain evidence="8 9">FAM 21755</strain>
    </source>
</reference>
<sequence length="239" mass="26582">MNPELFAETLSKYNFKLSPVQEQQFKTYFKELVRVNEHVNLTRITDEDEVYLKHFYDSVTPLLLWPEVFAEGAKLCDVGAGAGFPSLPIKILRPDLEVTIVDSLGKRLNFLSDLLEKLGIEGVNLVHGRAEDVGQNPDYREKFDLVTARAVARMSVLSEYCLPLAKVGGKFLALKGPRADEELEDAKGALEKLGGEVVFSRVITLPGSAEERILVLVDKVKATPGKYPRQAGTPNRKPL</sequence>
<proteinExistence type="inferred from homology"/>
<dbReference type="EMBL" id="JAJNUY010000012">
    <property type="protein sequence ID" value="MCD5563338.1"/>
    <property type="molecule type" value="Genomic_DNA"/>
</dbReference>
<dbReference type="Gene3D" id="3.40.50.150">
    <property type="entry name" value="Vaccinia Virus protein VP39"/>
    <property type="match status" value="1"/>
</dbReference>
<evidence type="ECO:0000256" key="4">
    <source>
        <dbReference type="ARBA" id="ARBA00022679"/>
    </source>
</evidence>
<dbReference type="RefSeq" id="WP_016396172.1">
    <property type="nucleotide sequence ID" value="NZ_BJLO01000067.1"/>
</dbReference>
<keyword evidence="4 6" id="KW-0808">Transferase</keyword>
<gene>
    <name evidence="6 8" type="primary">rsmG</name>
    <name evidence="7" type="ORF">DQL93_01055</name>
    <name evidence="8" type="ORF">LOB85_04145</name>
</gene>
<dbReference type="Pfam" id="PF02527">
    <property type="entry name" value="GidB"/>
    <property type="match status" value="1"/>
</dbReference>
<evidence type="ECO:0000256" key="6">
    <source>
        <dbReference type="HAMAP-Rule" id="MF_00074"/>
    </source>
</evidence>
<evidence type="ECO:0000313" key="8">
    <source>
        <dbReference type="EMBL" id="MCD5563338.1"/>
    </source>
</evidence>
<feature type="binding site" evidence="6">
    <location>
        <position position="79"/>
    </location>
    <ligand>
        <name>S-adenosyl-L-methionine</name>
        <dbReference type="ChEBI" id="CHEBI:59789"/>
    </ligand>
</feature>
<dbReference type="PIRSF" id="PIRSF003078">
    <property type="entry name" value="GidB"/>
    <property type="match status" value="1"/>
</dbReference>
<evidence type="ECO:0000256" key="2">
    <source>
        <dbReference type="ARBA" id="ARBA00022552"/>
    </source>
</evidence>
<dbReference type="InterPro" id="IPR029063">
    <property type="entry name" value="SAM-dependent_MTases_sf"/>
</dbReference>
<dbReference type="GO" id="GO:0005829">
    <property type="term" value="C:cytosol"/>
    <property type="evidence" value="ECO:0007669"/>
    <property type="project" value="TreeGrafter"/>
</dbReference>
<reference evidence="7" key="1">
    <citation type="submission" date="2018-07" db="EMBL/GenBank/DDBJ databases">
        <authorList>
            <person name="Somerville V."/>
        </authorList>
    </citation>
    <scope>NUCLEOTIDE SEQUENCE</scope>
    <source>
        <strain evidence="7">NWC_2_2</strain>
    </source>
</reference>
<dbReference type="NCBIfam" id="TIGR00138">
    <property type="entry name" value="rsmG_gidB"/>
    <property type="match status" value="1"/>
</dbReference>
<evidence type="ECO:0000313" key="9">
    <source>
        <dbReference type="Proteomes" id="UP001200334"/>
    </source>
</evidence>
<dbReference type="CDD" id="cd02440">
    <property type="entry name" value="AdoMet_MTases"/>
    <property type="match status" value="1"/>
</dbReference>
<dbReference type="SUPFAM" id="SSF53335">
    <property type="entry name" value="S-adenosyl-L-methionine-dependent methyltransferases"/>
    <property type="match status" value="1"/>
</dbReference>
<evidence type="ECO:0000256" key="5">
    <source>
        <dbReference type="ARBA" id="ARBA00022691"/>
    </source>
</evidence>
<dbReference type="AlphaFoldDB" id="A0A061C7Y1"/>
<dbReference type="Proteomes" id="UP001200334">
    <property type="component" value="Unassembled WGS sequence"/>
</dbReference>
<keyword evidence="5 6" id="KW-0949">S-adenosyl-L-methionine</keyword>
<dbReference type="PANTHER" id="PTHR31760">
    <property type="entry name" value="S-ADENOSYL-L-METHIONINE-DEPENDENT METHYLTRANSFERASES SUPERFAMILY PROTEIN"/>
    <property type="match status" value="1"/>
</dbReference>
<protein>
    <recommendedName>
        <fullName evidence="6">Ribosomal RNA small subunit methyltransferase G</fullName>
        <ecNumber evidence="6">2.1.1.-</ecNumber>
    </recommendedName>
    <alternativeName>
        <fullName evidence="6">16S rRNA 7-methylguanosine methyltransferase</fullName>
        <shortName evidence="6">16S rRNA m7G methyltransferase</shortName>
    </alternativeName>
</protein>
<dbReference type="PANTHER" id="PTHR31760:SF0">
    <property type="entry name" value="S-ADENOSYL-L-METHIONINE-DEPENDENT METHYLTRANSFERASES SUPERFAMILY PROTEIN"/>
    <property type="match status" value="1"/>
</dbReference>
<dbReference type="EC" id="2.1.1.-" evidence="6"/>
<feature type="binding site" evidence="6">
    <location>
        <position position="84"/>
    </location>
    <ligand>
        <name>S-adenosyl-L-methionine</name>
        <dbReference type="ChEBI" id="CHEBI:59789"/>
    </ligand>
</feature>
<dbReference type="FunFam" id="3.40.50.150:FF:000041">
    <property type="entry name" value="Ribosomal RNA small subunit methyltransferase G"/>
    <property type="match status" value="1"/>
</dbReference>
<accession>A0A061C7Y1</accession>
<name>A0A061C7Y1_LACDL</name>
<keyword evidence="3 6" id="KW-0489">Methyltransferase</keyword>